<comment type="similarity">
    <text evidence="1">Belongs to the sigma-70 factor family. ECF subfamily.</text>
</comment>
<dbReference type="EMBL" id="FOBB01000003">
    <property type="protein sequence ID" value="SEM03818.1"/>
    <property type="molecule type" value="Genomic_DNA"/>
</dbReference>
<dbReference type="Pfam" id="PF04542">
    <property type="entry name" value="Sigma70_r2"/>
    <property type="match status" value="1"/>
</dbReference>
<dbReference type="InterPro" id="IPR007627">
    <property type="entry name" value="RNA_pol_sigma70_r2"/>
</dbReference>
<dbReference type="CDD" id="cd06171">
    <property type="entry name" value="Sigma70_r4"/>
    <property type="match status" value="1"/>
</dbReference>
<dbReference type="RefSeq" id="WP_089912568.1">
    <property type="nucleotide sequence ID" value="NZ_FOBB01000003.1"/>
</dbReference>
<dbReference type="GO" id="GO:0006352">
    <property type="term" value="P:DNA-templated transcription initiation"/>
    <property type="evidence" value="ECO:0007669"/>
    <property type="project" value="InterPro"/>
</dbReference>
<evidence type="ECO:0000259" key="6">
    <source>
        <dbReference type="Pfam" id="PF08281"/>
    </source>
</evidence>
<dbReference type="InterPro" id="IPR013325">
    <property type="entry name" value="RNA_pol_sigma_r2"/>
</dbReference>
<keyword evidence="2" id="KW-0805">Transcription regulation</keyword>
<dbReference type="SUPFAM" id="SSF88659">
    <property type="entry name" value="Sigma3 and sigma4 domains of RNA polymerase sigma factors"/>
    <property type="match status" value="1"/>
</dbReference>
<evidence type="ECO:0000259" key="5">
    <source>
        <dbReference type="Pfam" id="PF04542"/>
    </source>
</evidence>
<keyword evidence="4" id="KW-0804">Transcription</keyword>
<dbReference type="Gene3D" id="1.10.1740.10">
    <property type="match status" value="1"/>
</dbReference>
<dbReference type="AlphaFoldDB" id="A0A1H7V4L7"/>
<keyword evidence="8" id="KW-1185">Reference proteome</keyword>
<dbReference type="InterPro" id="IPR013249">
    <property type="entry name" value="RNA_pol_sigma70_r4_t2"/>
</dbReference>
<dbReference type="Pfam" id="PF08281">
    <property type="entry name" value="Sigma70_r4_2"/>
    <property type="match status" value="1"/>
</dbReference>
<dbReference type="OrthoDB" id="665849at2"/>
<evidence type="ECO:0000313" key="8">
    <source>
        <dbReference type="Proteomes" id="UP000198984"/>
    </source>
</evidence>
<dbReference type="InterPro" id="IPR013324">
    <property type="entry name" value="RNA_pol_sigma_r3/r4-like"/>
</dbReference>
<feature type="domain" description="RNA polymerase sigma factor 70 region 4 type 2" evidence="6">
    <location>
        <begin position="119"/>
        <end position="171"/>
    </location>
</feature>
<dbReference type="InterPro" id="IPR039425">
    <property type="entry name" value="RNA_pol_sigma-70-like"/>
</dbReference>
<evidence type="ECO:0000256" key="2">
    <source>
        <dbReference type="ARBA" id="ARBA00023015"/>
    </source>
</evidence>
<keyword evidence="3" id="KW-0731">Sigma factor</keyword>
<dbReference type="Gene3D" id="1.10.10.10">
    <property type="entry name" value="Winged helix-like DNA-binding domain superfamily/Winged helix DNA-binding domain"/>
    <property type="match status" value="1"/>
</dbReference>
<protein>
    <submittedName>
        <fullName evidence="7">RNA polymerase sigma-70 factor, ECF subfamily</fullName>
    </submittedName>
</protein>
<dbReference type="InterPro" id="IPR036388">
    <property type="entry name" value="WH-like_DNA-bd_sf"/>
</dbReference>
<dbReference type="GO" id="GO:0003677">
    <property type="term" value="F:DNA binding"/>
    <property type="evidence" value="ECO:0007669"/>
    <property type="project" value="InterPro"/>
</dbReference>
<organism evidence="7 8">
    <name type="scientific">Chitinophaga rupis</name>
    <dbReference type="NCBI Taxonomy" id="573321"/>
    <lineage>
        <taxon>Bacteria</taxon>
        <taxon>Pseudomonadati</taxon>
        <taxon>Bacteroidota</taxon>
        <taxon>Chitinophagia</taxon>
        <taxon>Chitinophagales</taxon>
        <taxon>Chitinophagaceae</taxon>
        <taxon>Chitinophaga</taxon>
    </lineage>
</organism>
<dbReference type="GO" id="GO:0016987">
    <property type="term" value="F:sigma factor activity"/>
    <property type="evidence" value="ECO:0007669"/>
    <property type="project" value="UniProtKB-KW"/>
</dbReference>
<dbReference type="SUPFAM" id="SSF88946">
    <property type="entry name" value="Sigma2 domain of RNA polymerase sigma factors"/>
    <property type="match status" value="1"/>
</dbReference>
<dbReference type="Proteomes" id="UP000198984">
    <property type="component" value="Unassembled WGS sequence"/>
</dbReference>
<evidence type="ECO:0000256" key="1">
    <source>
        <dbReference type="ARBA" id="ARBA00010641"/>
    </source>
</evidence>
<name>A0A1H7V4L7_9BACT</name>
<feature type="domain" description="RNA polymerase sigma-70 region 2" evidence="5">
    <location>
        <begin position="26"/>
        <end position="88"/>
    </location>
</feature>
<dbReference type="InterPro" id="IPR014284">
    <property type="entry name" value="RNA_pol_sigma-70_dom"/>
</dbReference>
<dbReference type="PANTHER" id="PTHR43133:SF46">
    <property type="entry name" value="RNA POLYMERASE SIGMA-70 FACTOR ECF SUBFAMILY"/>
    <property type="match status" value="1"/>
</dbReference>
<evidence type="ECO:0000313" key="7">
    <source>
        <dbReference type="EMBL" id="SEM03818.1"/>
    </source>
</evidence>
<dbReference type="PANTHER" id="PTHR43133">
    <property type="entry name" value="RNA POLYMERASE ECF-TYPE SIGMA FACTO"/>
    <property type="match status" value="1"/>
</dbReference>
<sequence length="196" mass="22719">MQEKLISDGELLQAIKGDDTAAFEILYDRYWKALYQKACQRVNQDEAKDMVQEVMITLWKRRKQVVVKGGEIGAYLFTAIKYRVISHYAFSEAEIKQAAFFDILDEAHTDGLETKELKQLIDAAVSQLPTRMQQIFRMSREDDYSIAEIARQLNLSEQTVKNQLTEALKRLRVALQSHVPGGWALLLLYLFCYYNK</sequence>
<dbReference type="NCBIfam" id="TIGR02937">
    <property type="entry name" value="sigma70-ECF"/>
    <property type="match status" value="1"/>
</dbReference>
<gene>
    <name evidence="7" type="ORF">SAMN04488505_103204</name>
</gene>
<reference evidence="7 8" key="1">
    <citation type="submission" date="2016-10" db="EMBL/GenBank/DDBJ databases">
        <authorList>
            <person name="de Groot N.N."/>
        </authorList>
    </citation>
    <scope>NUCLEOTIDE SEQUENCE [LARGE SCALE GENOMIC DNA]</scope>
    <source>
        <strain evidence="7 8">DSM 21039</strain>
    </source>
</reference>
<accession>A0A1H7V4L7</accession>
<evidence type="ECO:0000256" key="3">
    <source>
        <dbReference type="ARBA" id="ARBA00023082"/>
    </source>
</evidence>
<evidence type="ECO:0000256" key="4">
    <source>
        <dbReference type="ARBA" id="ARBA00023163"/>
    </source>
</evidence>
<proteinExistence type="inferred from homology"/>
<dbReference type="STRING" id="573321.SAMN04488505_103204"/>